<accession>A0AAD7Z758</accession>
<name>A0AAD7Z758_DIPPU</name>
<proteinExistence type="predicted"/>
<evidence type="ECO:0000256" key="1">
    <source>
        <dbReference type="SAM" id="MobiDB-lite"/>
    </source>
</evidence>
<dbReference type="SUPFAM" id="SSF46785">
    <property type="entry name" value="Winged helix' DNA-binding domain"/>
    <property type="match status" value="1"/>
</dbReference>
<dbReference type="Proteomes" id="UP001233999">
    <property type="component" value="Unassembled WGS sequence"/>
</dbReference>
<dbReference type="InterPro" id="IPR036390">
    <property type="entry name" value="WH_DNA-bd_sf"/>
</dbReference>
<comment type="caution">
    <text evidence="2">The sequence shown here is derived from an EMBL/GenBank/DDBJ whole genome shotgun (WGS) entry which is preliminary data.</text>
</comment>
<protein>
    <submittedName>
        <fullName evidence="2">Uncharacterized protein</fullName>
    </submittedName>
</protein>
<dbReference type="EMBL" id="JASPKZ010010255">
    <property type="protein sequence ID" value="KAJ9574862.1"/>
    <property type="molecule type" value="Genomic_DNA"/>
</dbReference>
<organism evidence="2 3">
    <name type="scientific">Diploptera punctata</name>
    <name type="common">Pacific beetle cockroach</name>
    <dbReference type="NCBI Taxonomy" id="6984"/>
    <lineage>
        <taxon>Eukaryota</taxon>
        <taxon>Metazoa</taxon>
        <taxon>Ecdysozoa</taxon>
        <taxon>Arthropoda</taxon>
        <taxon>Hexapoda</taxon>
        <taxon>Insecta</taxon>
        <taxon>Pterygota</taxon>
        <taxon>Neoptera</taxon>
        <taxon>Polyneoptera</taxon>
        <taxon>Dictyoptera</taxon>
        <taxon>Blattodea</taxon>
        <taxon>Blaberoidea</taxon>
        <taxon>Blaberidae</taxon>
        <taxon>Diplopterinae</taxon>
        <taxon>Diploptera</taxon>
    </lineage>
</organism>
<reference evidence="2" key="1">
    <citation type="journal article" date="2023" name="IScience">
        <title>Live-bearing cockroach genome reveals convergent evolutionary mechanisms linked to viviparity in insects and beyond.</title>
        <authorList>
            <person name="Fouks B."/>
            <person name="Harrison M.C."/>
            <person name="Mikhailova A.A."/>
            <person name="Marchal E."/>
            <person name="English S."/>
            <person name="Carruthers M."/>
            <person name="Jennings E.C."/>
            <person name="Chiamaka E.L."/>
            <person name="Frigard R.A."/>
            <person name="Pippel M."/>
            <person name="Attardo G.M."/>
            <person name="Benoit J.B."/>
            <person name="Bornberg-Bauer E."/>
            <person name="Tobe S.S."/>
        </authorList>
    </citation>
    <scope>NUCLEOTIDE SEQUENCE</scope>
    <source>
        <strain evidence="2">Stay&amp;Tobe</strain>
    </source>
</reference>
<feature type="region of interest" description="Disordered" evidence="1">
    <location>
        <begin position="107"/>
        <end position="143"/>
    </location>
</feature>
<sequence length="143" mass="16617">MSLVEKVLRGIKNIKDTRGSSINKIATYLEKRPKMFGIIRGNVALKVQKVLIQAEEDGLVAFKNGRFRIKRSRNVTVDCGTKKRRVVAIRKRSYRRGIRRTKIKSRRSCVSRKRKIGKCASKSRGRRGKTRCGRSRSRKRRRC</sequence>
<evidence type="ECO:0000313" key="3">
    <source>
        <dbReference type="Proteomes" id="UP001233999"/>
    </source>
</evidence>
<keyword evidence="3" id="KW-1185">Reference proteome</keyword>
<gene>
    <name evidence="2" type="ORF">L9F63_007957</name>
</gene>
<evidence type="ECO:0000313" key="2">
    <source>
        <dbReference type="EMBL" id="KAJ9574862.1"/>
    </source>
</evidence>
<dbReference type="AlphaFoldDB" id="A0AAD7Z758"/>
<reference evidence="2" key="2">
    <citation type="submission" date="2023-05" db="EMBL/GenBank/DDBJ databases">
        <authorList>
            <person name="Fouks B."/>
        </authorList>
    </citation>
    <scope>NUCLEOTIDE SEQUENCE</scope>
    <source>
        <strain evidence="2">Stay&amp;Tobe</strain>
        <tissue evidence="2">Testes</tissue>
    </source>
</reference>